<keyword evidence="4" id="KW-0808">Transferase</keyword>
<evidence type="ECO:0000259" key="14">
    <source>
        <dbReference type="PROSITE" id="PS50110"/>
    </source>
</evidence>
<dbReference type="InterPro" id="IPR011006">
    <property type="entry name" value="CheY-like_superfamily"/>
</dbReference>
<dbReference type="CDD" id="cd16922">
    <property type="entry name" value="HATPase_EvgS-ArcB-TorS-like"/>
    <property type="match status" value="1"/>
</dbReference>
<dbReference type="PROSITE" id="PS50109">
    <property type="entry name" value="HIS_KIN"/>
    <property type="match status" value="1"/>
</dbReference>
<dbReference type="GO" id="GO:0005524">
    <property type="term" value="F:ATP binding"/>
    <property type="evidence" value="ECO:0007669"/>
    <property type="project" value="UniProtKB-KW"/>
</dbReference>
<evidence type="ECO:0000256" key="10">
    <source>
        <dbReference type="ARBA" id="ARBA00068150"/>
    </source>
</evidence>
<name>A0A231V368_9HYPH</name>
<dbReference type="Gene3D" id="3.40.50.2300">
    <property type="match status" value="2"/>
</dbReference>
<feature type="compositionally biased region" description="Low complexity" evidence="12">
    <location>
        <begin position="1217"/>
        <end position="1233"/>
    </location>
</feature>
<dbReference type="InterPro" id="IPR000014">
    <property type="entry name" value="PAS"/>
</dbReference>
<dbReference type="SUPFAM" id="SSF52172">
    <property type="entry name" value="CheY-like"/>
    <property type="match status" value="2"/>
</dbReference>
<keyword evidence="6" id="KW-0418">Kinase</keyword>
<accession>A0A231V368</accession>
<dbReference type="InterPro" id="IPR035965">
    <property type="entry name" value="PAS-like_dom_sf"/>
</dbReference>
<dbReference type="Pfam" id="PF00512">
    <property type="entry name" value="HisKA"/>
    <property type="match status" value="1"/>
</dbReference>
<dbReference type="CDD" id="cd17546">
    <property type="entry name" value="REC_hyHK_CKI1_RcsC-like"/>
    <property type="match status" value="2"/>
</dbReference>
<evidence type="ECO:0000256" key="11">
    <source>
        <dbReference type="PROSITE-ProRule" id="PRU00169"/>
    </source>
</evidence>
<evidence type="ECO:0000256" key="8">
    <source>
        <dbReference type="ARBA" id="ARBA00023012"/>
    </source>
</evidence>
<evidence type="ECO:0000256" key="5">
    <source>
        <dbReference type="ARBA" id="ARBA00022741"/>
    </source>
</evidence>
<dbReference type="InterPro" id="IPR013656">
    <property type="entry name" value="PAS_4"/>
</dbReference>
<dbReference type="SMART" id="SM00091">
    <property type="entry name" value="PAS"/>
    <property type="match status" value="5"/>
</dbReference>
<dbReference type="InterPro" id="IPR036097">
    <property type="entry name" value="HisK_dim/P_sf"/>
</dbReference>
<comment type="subunit">
    <text evidence="9">At low DSF concentrations, interacts with RpfF.</text>
</comment>
<feature type="domain" description="PAS" evidence="15">
    <location>
        <begin position="692"/>
        <end position="740"/>
    </location>
</feature>
<evidence type="ECO:0000259" key="15">
    <source>
        <dbReference type="PROSITE" id="PS50112"/>
    </source>
</evidence>
<gene>
    <name evidence="16" type="ORF">B7H23_07005</name>
</gene>
<evidence type="ECO:0000256" key="4">
    <source>
        <dbReference type="ARBA" id="ARBA00022679"/>
    </source>
</evidence>
<dbReference type="Pfam" id="PF02518">
    <property type="entry name" value="HATPase_c"/>
    <property type="match status" value="1"/>
</dbReference>
<evidence type="ECO:0000313" key="16">
    <source>
        <dbReference type="EMBL" id="OXT02629.1"/>
    </source>
</evidence>
<dbReference type="InterPro" id="IPR001789">
    <property type="entry name" value="Sig_transdc_resp-reg_receiver"/>
</dbReference>
<comment type="caution">
    <text evidence="16">The sequence shown here is derived from an EMBL/GenBank/DDBJ whole genome shotgun (WGS) entry which is preliminary data.</text>
</comment>
<dbReference type="SUPFAM" id="SSF55785">
    <property type="entry name" value="PYP-like sensor domain (PAS domain)"/>
    <property type="match status" value="5"/>
</dbReference>
<feature type="domain" description="Response regulatory" evidence="14">
    <location>
        <begin position="1277"/>
        <end position="1396"/>
    </location>
</feature>
<evidence type="ECO:0000259" key="13">
    <source>
        <dbReference type="PROSITE" id="PS50109"/>
    </source>
</evidence>
<feature type="domain" description="Response regulatory" evidence="14">
    <location>
        <begin position="1076"/>
        <end position="1197"/>
    </location>
</feature>
<keyword evidence="5" id="KW-0547">Nucleotide-binding</keyword>
<dbReference type="Gene3D" id="1.10.287.130">
    <property type="match status" value="1"/>
</dbReference>
<dbReference type="InterPro" id="IPR036890">
    <property type="entry name" value="HATPase_C_sf"/>
</dbReference>
<dbReference type="InterPro" id="IPR003594">
    <property type="entry name" value="HATPase_dom"/>
</dbReference>
<comment type="catalytic activity">
    <reaction evidence="1">
        <text>ATP + protein L-histidine = ADP + protein N-phospho-L-histidine.</text>
        <dbReference type="EC" id="2.7.13.3"/>
    </reaction>
</comment>
<dbReference type="SUPFAM" id="SSF47384">
    <property type="entry name" value="Homodimeric domain of signal transducing histidine kinase"/>
    <property type="match status" value="1"/>
</dbReference>
<dbReference type="SMART" id="SM00387">
    <property type="entry name" value="HATPase_c"/>
    <property type="match status" value="1"/>
</dbReference>
<dbReference type="FunFam" id="1.10.287.130:FF:000002">
    <property type="entry name" value="Two-component osmosensing histidine kinase"/>
    <property type="match status" value="1"/>
</dbReference>
<protein>
    <recommendedName>
        <fullName evidence="10">Sensory/regulatory protein RpfC</fullName>
        <ecNumber evidence="2">2.7.13.3</ecNumber>
    </recommendedName>
</protein>
<feature type="modified residue" description="4-aspartylphosphate" evidence="11">
    <location>
        <position position="1326"/>
    </location>
</feature>
<dbReference type="Gene3D" id="3.30.565.10">
    <property type="entry name" value="Histidine kinase-like ATPase, C-terminal domain"/>
    <property type="match status" value="1"/>
</dbReference>
<dbReference type="RefSeq" id="WP_094076580.1">
    <property type="nucleotide sequence ID" value="NZ_NBYO01000001.1"/>
</dbReference>
<dbReference type="PROSITE" id="PS50110">
    <property type="entry name" value="RESPONSE_REGULATORY"/>
    <property type="match status" value="2"/>
</dbReference>
<keyword evidence="7" id="KW-0067">ATP-binding</keyword>
<evidence type="ECO:0000313" key="17">
    <source>
        <dbReference type="Proteomes" id="UP000215405"/>
    </source>
</evidence>
<dbReference type="PROSITE" id="PS50112">
    <property type="entry name" value="PAS"/>
    <property type="match status" value="1"/>
</dbReference>
<keyword evidence="8" id="KW-0902">Two-component regulatory system</keyword>
<evidence type="ECO:0000256" key="12">
    <source>
        <dbReference type="SAM" id="MobiDB-lite"/>
    </source>
</evidence>
<feature type="domain" description="Histidine kinase" evidence="13">
    <location>
        <begin position="838"/>
        <end position="1058"/>
    </location>
</feature>
<dbReference type="SMART" id="SM00388">
    <property type="entry name" value="HisKA"/>
    <property type="match status" value="1"/>
</dbReference>
<evidence type="ECO:0000256" key="1">
    <source>
        <dbReference type="ARBA" id="ARBA00000085"/>
    </source>
</evidence>
<dbReference type="InterPro" id="IPR005467">
    <property type="entry name" value="His_kinase_dom"/>
</dbReference>
<dbReference type="PRINTS" id="PR00344">
    <property type="entry name" value="BCTRLSENSOR"/>
</dbReference>
<reference evidence="17" key="1">
    <citation type="journal article" date="2017" name="Int. J. Syst. Evol. Microbiol.">
        <title>Notoacmeibacter marinus gen. nov., sp. nov., isolated from the gut of a limpet and proposal of Notoacmeibacteraceae fam. nov. in the order Rhizobiales of the class Alphaproteobacteria.</title>
        <authorList>
            <person name="Huang Z."/>
            <person name="Guo F."/>
            <person name="Lai Q."/>
        </authorList>
    </citation>
    <scope>NUCLEOTIDE SEQUENCE [LARGE SCALE GENOMIC DNA]</scope>
    <source>
        <strain evidence="17">XMTR2A4</strain>
    </source>
</reference>
<dbReference type="Pfam" id="PF00072">
    <property type="entry name" value="Response_reg"/>
    <property type="match status" value="2"/>
</dbReference>
<dbReference type="SMART" id="SM00448">
    <property type="entry name" value="REC"/>
    <property type="match status" value="2"/>
</dbReference>
<feature type="region of interest" description="Disordered" evidence="12">
    <location>
        <begin position="1204"/>
        <end position="1271"/>
    </location>
</feature>
<organism evidence="16 17">
    <name type="scientific">Notoacmeibacter marinus</name>
    <dbReference type="NCBI Taxonomy" id="1876515"/>
    <lineage>
        <taxon>Bacteria</taxon>
        <taxon>Pseudomonadati</taxon>
        <taxon>Pseudomonadota</taxon>
        <taxon>Alphaproteobacteria</taxon>
        <taxon>Hyphomicrobiales</taxon>
        <taxon>Notoacmeibacteraceae</taxon>
        <taxon>Notoacmeibacter</taxon>
    </lineage>
</organism>
<dbReference type="Gene3D" id="3.30.450.20">
    <property type="entry name" value="PAS domain"/>
    <property type="match status" value="4"/>
</dbReference>
<evidence type="ECO:0000256" key="9">
    <source>
        <dbReference type="ARBA" id="ARBA00064003"/>
    </source>
</evidence>
<dbReference type="Pfam" id="PF12860">
    <property type="entry name" value="PAS_7"/>
    <property type="match status" value="2"/>
</dbReference>
<evidence type="ECO:0000256" key="3">
    <source>
        <dbReference type="ARBA" id="ARBA00022553"/>
    </source>
</evidence>
<feature type="modified residue" description="4-aspartylphosphate" evidence="11">
    <location>
        <position position="1130"/>
    </location>
</feature>
<evidence type="ECO:0000256" key="6">
    <source>
        <dbReference type="ARBA" id="ARBA00022777"/>
    </source>
</evidence>
<evidence type="ECO:0000256" key="2">
    <source>
        <dbReference type="ARBA" id="ARBA00012438"/>
    </source>
</evidence>
<dbReference type="Proteomes" id="UP000215405">
    <property type="component" value="Unassembled WGS sequence"/>
</dbReference>
<keyword evidence="3 11" id="KW-0597">Phosphoprotein</keyword>
<dbReference type="PANTHER" id="PTHR45339:SF1">
    <property type="entry name" value="HYBRID SIGNAL TRANSDUCTION HISTIDINE KINASE J"/>
    <property type="match status" value="1"/>
</dbReference>
<dbReference type="InterPro" id="IPR003661">
    <property type="entry name" value="HisK_dim/P_dom"/>
</dbReference>
<sequence length="1406" mass="157629">MAPHNRPLGEATTVRELDHPRLAGLLALSADWVWATNEAGQTVSVIPTNGQKPARRLLRTFSELIAGSRDLGALLADAEPFEEVRVPAPDGQGELSLSGTPIVSESGVFEGFEGVARRIRSDRPDAQAESVSPDVKTLELWQETSATSDYIRRFEAAMNTMNAGFMVWDSEDRLVFANDVIRQVADGPDKVYPGQTYREFLTFYAYSGWAPKLVGIEESWIENAIARRHEATGVPLEIRNRDGRVYQIRQHKTEYGDRVEFLIDVTTLRQALCETRRSRQKLEMVLDTVPAQIVMYDKDDHFVFANAKALQAEPELKAVRTEGTTLGEVVRSAVENKLFDYIDNEEQNRLFHEDPQKWIDATLQRWSKPLSETTIRRLRDGRWIESAYFRHEDGTFIGVRFDITEQKKAELRLQAIHEQLESIVESMPASVVVYDENNRFVMANGMVNTLMPEMQDFHRKPGGTLRDAFRLGRERGYFRNIGDEKTVALYDEDIETWLDAMERFYDEPERVDEHQLPDGRWFKAFNRRLPNGFFVGIRVDITEQKQAELRSEAMRQRLVSVLDSLHLDVLIYDENNNLLLINKRMRQKIAEGMHEPGQTLRDTLRIGYRNGLYRYVQDERINALYGQDEDAWIDAMEQYYDEPYRCYERRRRDGSWYRAIDVRTDDGLLVMIRVDLSKEKRIQDDLEKSLEEIELFREIVDNVPVAIYTKDVEGRLTYANESWGRMSQLDRHAVIGKTDVELFGESGVTFAENDAFVMREFEEGRAHEGIEIAETRLLPDGSTQYQHSSKSRLELNGEPFLLGSTIDVTEAREREAELAEARKQAELADRAKSEFLANMSHEIRTPMNGVLGMAELLSSTNLSGKQRTFTDVILKSGNALLTIINDILDFSKIDAGQLVLKESPFDLEEAIQDVATLMSVRAKEKDLELIVRYAPDLPTHVIGDVGRVRQIVTNLVGNAVKFTEEGHVLVDVSGAAKADGLALTISVQDTGIGIPADKLQSVFDKFSQVDTSSTRRHEGTGLGLAITARLIELMDGTIGVESTFGEGTTFALKLTLPLAEDQLPAKIVHTDVSGARVLIIDDNSVNRSILLEQMASWSFDACAATSGTEGMAILEAARKAGMPVDCLVLDYQMPVMNGEEVARAIRANPSFNDLSIVMLTSVDHGINQSKCNEIGVDGYLIKPARSSILLDAIVTVLHERRTNDAGDSQANGRVFQPTETTIPAGGGTAPTKTMGDGEPMGIPLPDGGDADEAGAAGRKPDAAPSDELLSPSTGRLDLLIAEDNEVNQMVMEQILENLPYSYEVVENGELAVEAFLKQRPQMVLMDVSMPKMNGLEATAHIRRIEKKHGLDPTPIIAVTAHALKGDRERCLDSGMNDYLSKPINHAALRDMLTRYFDSEADLRKTA</sequence>
<dbReference type="EC" id="2.7.13.3" evidence="2"/>
<keyword evidence="17" id="KW-1185">Reference proteome</keyword>
<dbReference type="GO" id="GO:0000155">
    <property type="term" value="F:phosphorelay sensor kinase activity"/>
    <property type="evidence" value="ECO:0007669"/>
    <property type="project" value="InterPro"/>
</dbReference>
<dbReference type="EMBL" id="NBYO01000001">
    <property type="protein sequence ID" value="OXT02629.1"/>
    <property type="molecule type" value="Genomic_DNA"/>
</dbReference>
<evidence type="ECO:0000256" key="7">
    <source>
        <dbReference type="ARBA" id="ARBA00022840"/>
    </source>
</evidence>
<dbReference type="Pfam" id="PF08448">
    <property type="entry name" value="PAS_4"/>
    <property type="match status" value="1"/>
</dbReference>
<dbReference type="FunFam" id="3.30.565.10:FF:000010">
    <property type="entry name" value="Sensor histidine kinase RcsC"/>
    <property type="match status" value="1"/>
</dbReference>
<dbReference type="SUPFAM" id="SSF55874">
    <property type="entry name" value="ATPase domain of HSP90 chaperone/DNA topoisomerase II/histidine kinase"/>
    <property type="match status" value="1"/>
</dbReference>
<proteinExistence type="predicted"/>
<dbReference type="NCBIfam" id="TIGR00229">
    <property type="entry name" value="sensory_box"/>
    <property type="match status" value="1"/>
</dbReference>
<dbReference type="PANTHER" id="PTHR45339">
    <property type="entry name" value="HYBRID SIGNAL TRANSDUCTION HISTIDINE KINASE J"/>
    <property type="match status" value="1"/>
</dbReference>
<dbReference type="CDD" id="cd00082">
    <property type="entry name" value="HisKA"/>
    <property type="match status" value="1"/>
</dbReference>
<dbReference type="InterPro" id="IPR004358">
    <property type="entry name" value="Sig_transdc_His_kin-like_C"/>
</dbReference>